<feature type="region of interest" description="Disordered" evidence="1">
    <location>
        <begin position="28"/>
        <end position="51"/>
    </location>
</feature>
<feature type="compositionally biased region" description="Basic and acidic residues" evidence="1">
    <location>
        <begin position="7"/>
        <end position="17"/>
    </location>
</feature>
<dbReference type="EMBL" id="LAZR01000325">
    <property type="protein sequence ID" value="KKN74482.1"/>
    <property type="molecule type" value="Genomic_DNA"/>
</dbReference>
<name>A0A0F9THU3_9ZZZZ</name>
<proteinExistence type="predicted"/>
<evidence type="ECO:0000256" key="1">
    <source>
        <dbReference type="SAM" id="MobiDB-lite"/>
    </source>
</evidence>
<organism evidence="2">
    <name type="scientific">marine sediment metagenome</name>
    <dbReference type="NCBI Taxonomy" id="412755"/>
    <lineage>
        <taxon>unclassified sequences</taxon>
        <taxon>metagenomes</taxon>
        <taxon>ecological metagenomes</taxon>
    </lineage>
</organism>
<reference evidence="2" key="1">
    <citation type="journal article" date="2015" name="Nature">
        <title>Complex archaea that bridge the gap between prokaryotes and eukaryotes.</title>
        <authorList>
            <person name="Spang A."/>
            <person name="Saw J.H."/>
            <person name="Jorgensen S.L."/>
            <person name="Zaremba-Niedzwiedzka K."/>
            <person name="Martijn J."/>
            <person name="Lind A.E."/>
            <person name="van Eijk R."/>
            <person name="Schleper C."/>
            <person name="Guy L."/>
            <person name="Ettema T.J."/>
        </authorList>
    </citation>
    <scope>NUCLEOTIDE SEQUENCE</scope>
</reference>
<feature type="region of interest" description="Disordered" evidence="1">
    <location>
        <begin position="1"/>
        <end position="20"/>
    </location>
</feature>
<evidence type="ECO:0000313" key="2">
    <source>
        <dbReference type="EMBL" id="KKN74482.1"/>
    </source>
</evidence>
<dbReference type="AlphaFoldDB" id="A0A0F9THU3"/>
<comment type="caution">
    <text evidence="2">The sequence shown here is derived from an EMBL/GenBank/DDBJ whole genome shotgun (WGS) entry which is preliminary data.</text>
</comment>
<sequence length="95" mass="10767">MAKKEKKKDQKRVDMDVRPFPNPIFDNYDLYGPSEGGEVSPGTGLYNGRMADKPKSVKEFIDKARKRRHSAHSRKKALMYIVELIARGEAGGKET</sequence>
<protein>
    <submittedName>
        <fullName evidence="2">Uncharacterized protein</fullName>
    </submittedName>
</protein>
<gene>
    <name evidence="2" type="ORF">LCGC14_0389990</name>
</gene>
<accession>A0A0F9THU3</accession>